<dbReference type="eggNOG" id="COG0814">
    <property type="taxonomic scope" value="Bacteria"/>
</dbReference>
<accession>Q30W54</accession>
<dbReference type="EMBL" id="CP000112">
    <property type="protein sequence ID" value="ABB40092.1"/>
    <property type="molecule type" value="Genomic_DNA"/>
</dbReference>
<feature type="transmembrane region" description="Helical" evidence="9">
    <location>
        <begin position="263"/>
        <end position="291"/>
    </location>
</feature>
<dbReference type="Proteomes" id="UP000002710">
    <property type="component" value="Chromosome"/>
</dbReference>
<feature type="transmembrane region" description="Helical" evidence="9">
    <location>
        <begin position="35"/>
        <end position="58"/>
    </location>
</feature>
<keyword evidence="8 9" id="KW-0472">Membrane</keyword>
<dbReference type="PRINTS" id="PR00166">
    <property type="entry name" value="AROAAPRMEASE"/>
</dbReference>
<evidence type="ECO:0000256" key="4">
    <source>
        <dbReference type="ARBA" id="ARBA00022519"/>
    </source>
</evidence>
<organism evidence="10 11">
    <name type="scientific">Oleidesulfovibrio alaskensis (strain ATCC BAA-1058 / DSM 17464 / G20)</name>
    <name type="common">Desulfovibrio alaskensis</name>
    <dbReference type="NCBI Taxonomy" id="207559"/>
    <lineage>
        <taxon>Bacteria</taxon>
        <taxon>Pseudomonadati</taxon>
        <taxon>Thermodesulfobacteriota</taxon>
        <taxon>Desulfovibrionia</taxon>
        <taxon>Desulfovibrionales</taxon>
        <taxon>Desulfovibrionaceae</taxon>
        <taxon>Oleidesulfovibrio</taxon>
    </lineage>
</organism>
<protein>
    <submittedName>
        <fullName evidence="10">Tryptophan/tyrosine permease</fullName>
    </submittedName>
</protein>
<dbReference type="GO" id="GO:0015173">
    <property type="term" value="F:aromatic amino acid transmembrane transporter activity"/>
    <property type="evidence" value="ECO:0007669"/>
    <property type="project" value="InterPro"/>
</dbReference>
<feature type="transmembrane region" description="Helical" evidence="9">
    <location>
        <begin position="7"/>
        <end position="29"/>
    </location>
</feature>
<dbReference type="PANTHER" id="PTHR46997">
    <property type="entry name" value="LOW AFFINITY TRYPTOPHAN PERMEASE-RELATED"/>
    <property type="match status" value="1"/>
</dbReference>
<feature type="transmembrane region" description="Helical" evidence="9">
    <location>
        <begin position="329"/>
        <end position="352"/>
    </location>
</feature>
<name>Q30W54_OLEA2</name>
<evidence type="ECO:0000256" key="8">
    <source>
        <dbReference type="ARBA" id="ARBA00023136"/>
    </source>
</evidence>
<dbReference type="Pfam" id="PF03222">
    <property type="entry name" value="Trp_Tyr_perm"/>
    <property type="match status" value="1"/>
</dbReference>
<reference evidence="10 11" key="1">
    <citation type="journal article" date="2011" name="J. Bacteriol.">
        <title>Complete genome sequence and updated annotation of Desulfovibrio alaskensis G20.</title>
        <authorList>
            <person name="Hauser L.J."/>
            <person name="Land M.L."/>
            <person name="Brown S.D."/>
            <person name="Larimer F."/>
            <person name="Keller K.L."/>
            <person name="Rapp-Giles B.J."/>
            <person name="Price M.N."/>
            <person name="Lin M."/>
            <person name="Bruce D.C."/>
            <person name="Detter J.C."/>
            <person name="Tapia R."/>
            <person name="Han C.S."/>
            <person name="Goodwin L.A."/>
            <person name="Cheng J.F."/>
            <person name="Pitluck S."/>
            <person name="Copeland A."/>
            <person name="Lucas S."/>
            <person name="Nolan M."/>
            <person name="Lapidus A.L."/>
            <person name="Palumbo A.V."/>
            <person name="Wall J.D."/>
        </authorList>
    </citation>
    <scope>NUCLEOTIDE SEQUENCE [LARGE SCALE GENOMIC DNA]</scope>
    <source>
        <strain evidence="11">ATCC BAA 1058 / DSM 17464 / G20</strain>
    </source>
</reference>
<evidence type="ECO:0000256" key="5">
    <source>
        <dbReference type="ARBA" id="ARBA00022692"/>
    </source>
</evidence>
<feature type="transmembrane region" description="Helical" evidence="9">
    <location>
        <begin position="364"/>
        <end position="387"/>
    </location>
</feature>
<comment type="subcellular location">
    <subcellularLocation>
        <location evidence="1">Cell inner membrane</location>
        <topology evidence="1">Multi-pass membrane protein</topology>
    </subcellularLocation>
</comment>
<keyword evidence="11" id="KW-1185">Reference proteome</keyword>
<dbReference type="HOGENOM" id="CLU_038102_3_0_7"/>
<evidence type="ECO:0000256" key="1">
    <source>
        <dbReference type="ARBA" id="ARBA00004429"/>
    </source>
</evidence>
<dbReference type="GO" id="GO:0003333">
    <property type="term" value="P:amino acid transmembrane transport"/>
    <property type="evidence" value="ECO:0007669"/>
    <property type="project" value="InterPro"/>
</dbReference>
<keyword evidence="3" id="KW-1003">Cell membrane</keyword>
<feature type="transmembrane region" description="Helical" evidence="9">
    <location>
        <begin position="303"/>
        <end position="323"/>
    </location>
</feature>
<evidence type="ECO:0000313" key="11">
    <source>
        <dbReference type="Proteomes" id="UP000002710"/>
    </source>
</evidence>
<dbReference type="Gene3D" id="1.20.1740.10">
    <property type="entry name" value="Amino acid/polyamine transporter I"/>
    <property type="match status" value="1"/>
</dbReference>
<dbReference type="InterPro" id="IPR018227">
    <property type="entry name" value="Amino_acid_transport_2"/>
</dbReference>
<proteinExistence type="predicted"/>
<dbReference type="InterPro" id="IPR013059">
    <property type="entry name" value="Trp_tyr_transpt"/>
</dbReference>
<dbReference type="STRING" id="207559.Dde_3298"/>
<evidence type="ECO:0000256" key="3">
    <source>
        <dbReference type="ARBA" id="ARBA00022475"/>
    </source>
</evidence>
<dbReference type="GO" id="GO:0005886">
    <property type="term" value="C:plasma membrane"/>
    <property type="evidence" value="ECO:0007669"/>
    <property type="project" value="UniProtKB-SubCell"/>
</dbReference>
<evidence type="ECO:0000256" key="2">
    <source>
        <dbReference type="ARBA" id="ARBA00022448"/>
    </source>
</evidence>
<keyword evidence="4" id="KW-0997">Cell inner membrane</keyword>
<gene>
    <name evidence="10" type="ordered locus">Dde_3298</name>
</gene>
<feature type="transmembrane region" description="Helical" evidence="9">
    <location>
        <begin position="182"/>
        <end position="204"/>
    </location>
</feature>
<evidence type="ECO:0000313" key="10">
    <source>
        <dbReference type="EMBL" id="ABB40092.1"/>
    </source>
</evidence>
<sequence length="388" mass="39793">MLDSRHSGAACIVAGTAIGAGMLGLPMVIGPMGFLPGTLLMAVVWAMALFSALLLLEVNLKIGAGKNFNNMAREVLGRGGQIVATGSMAFLLYALLVAYLTGVGGLVARTGGALGMAVTPQAGSLLFAVAGGVVVLIGTALVVRVNKALFYGMLVAMVVAFASLVPGVDVANLTTAAPREKLVLACLPVLFTSFGFHTGIPSIVRFLRSDARSLRRVILVGTALPVICYFLWLMVSLGGMPAADISRMGGNVDTLVSALAGSSAWLGSVLSAFAALALITSFLGVALALFDLLAETFRLSDSVLHRTVTAVLVFAPPVTAALLSPGRFIQALAHAGAALTILAVFLPCAMAWKLRRDNVQASYQVAGGTAALVVTSAFGLLVVSASYL</sequence>
<keyword evidence="7 9" id="KW-1133">Transmembrane helix</keyword>
<feature type="transmembrane region" description="Helical" evidence="9">
    <location>
        <begin position="122"/>
        <end position="143"/>
    </location>
</feature>
<keyword evidence="6" id="KW-0029">Amino-acid transport</keyword>
<dbReference type="AlphaFoldDB" id="Q30W54"/>
<dbReference type="KEGG" id="dde:Dde_3298"/>
<feature type="transmembrane region" description="Helical" evidence="9">
    <location>
        <begin position="79"/>
        <end position="102"/>
    </location>
</feature>
<dbReference type="RefSeq" id="WP_011369030.1">
    <property type="nucleotide sequence ID" value="NC_007519.1"/>
</dbReference>
<evidence type="ECO:0000256" key="9">
    <source>
        <dbReference type="SAM" id="Phobius"/>
    </source>
</evidence>
<feature type="transmembrane region" description="Helical" evidence="9">
    <location>
        <begin position="216"/>
        <end position="243"/>
    </location>
</feature>
<keyword evidence="2" id="KW-0813">Transport</keyword>
<dbReference type="PANTHER" id="PTHR46997:SF2">
    <property type="entry name" value="TYROSINE-SPECIFIC TRANSPORT SYSTEM"/>
    <property type="match status" value="1"/>
</dbReference>
<evidence type="ECO:0000256" key="7">
    <source>
        <dbReference type="ARBA" id="ARBA00022989"/>
    </source>
</evidence>
<evidence type="ECO:0000256" key="6">
    <source>
        <dbReference type="ARBA" id="ARBA00022970"/>
    </source>
</evidence>
<feature type="transmembrane region" description="Helical" evidence="9">
    <location>
        <begin position="150"/>
        <end position="170"/>
    </location>
</feature>
<keyword evidence="5 9" id="KW-0812">Transmembrane</keyword>